<accession>A0ABQ0AS84</accession>
<name>A0ABQ0AS84_9RHOB</name>
<gene>
    <name evidence="2" type="ORF">NBRC116598_41810</name>
</gene>
<reference evidence="2 3" key="1">
    <citation type="submission" date="2024-04" db="EMBL/GenBank/DDBJ databases">
        <title>Draft genome sequence of Pseudophaeobacter arcticus NBRC 116598.</title>
        <authorList>
            <person name="Miyakawa T."/>
            <person name="Kusuya Y."/>
            <person name="Miura T."/>
        </authorList>
    </citation>
    <scope>NUCLEOTIDE SEQUENCE [LARGE SCALE GENOMIC DNA]</scope>
    <source>
        <strain evidence="2 3">SU-CL00105</strain>
    </source>
</reference>
<evidence type="ECO:0000313" key="2">
    <source>
        <dbReference type="EMBL" id="GAA6198736.1"/>
    </source>
</evidence>
<keyword evidence="3" id="KW-1185">Reference proteome</keyword>
<dbReference type="EMBL" id="BAABWU010000031">
    <property type="protein sequence ID" value="GAA6198736.1"/>
    <property type="molecule type" value="Genomic_DNA"/>
</dbReference>
<evidence type="ECO:0000313" key="3">
    <source>
        <dbReference type="Proteomes" id="UP001441944"/>
    </source>
</evidence>
<sequence>MAQPSEIIAVTVPNWQIGLNTAGRLELHRSTQRKEKGKSLRQYAGEEKKRLKADS</sequence>
<evidence type="ECO:0000256" key="1">
    <source>
        <dbReference type="SAM" id="MobiDB-lite"/>
    </source>
</evidence>
<organism evidence="2 3">
    <name type="scientific">Pseudophaeobacter arcticus</name>
    <dbReference type="NCBI Taxonomy" id="385492"/>
    <lineage>
        <taxon>Bacteria</taxon>
        <taxon>Pseudomonadati</taxon>
        <taxon>Pseudomonadota</taxon>
        <taxon>Alphaproteobacteria</taxon>
        <taxon>Rhodobacterales</taxon>
        <taxon>Paracoccaceae</taxon>
        <taxon>Pseudophaeobacter</taxon>
    </lineage>
</organism>
<dbReference type="Proteomes" id="UP001441944">
    <property type="component" value="Unassembled WGS sequence"/>
</dbReference>
<feature type="region of interest" description="Disordered" evidence="1">
    <location>
        <begin position="28"/>
        <end position="55"/>
    </location>
</feature>
<comment type="caution">
    <text evidence="2">The sequence shown here is derived from an EMBL/GenBank/DDBJ whole genome shotgun (WGS) entry which is preliminary data.</text>
</comment>
<proteinExistence type="predicted"/>
<protein>
    <submittedName>
        <fullName evidence="2">Uncharacterized protein</fullName>
    </submittedName>
</protein>